<reference evidence="12" key="1">
    <citation type="submission" date="2015-02" db="EMBL/GenBank/DDBJ databases">
        <title>Genome sequencing for Strongylocentrotus purpuratus.</title>
        <authorList>
            <person name="Murali S."/>
            <person name="Liu Y."/>
            <person name="Vee V."/>
            <person name="English A."/>
            <person name="Wang M."/>
            <person name="Skinner E."/>
            <person name="Han Y."/>
            <person name="Muzny D.M."/>
            <person name="Worley K.C."/>
            <person name="Gibbs R.A."/>
        </authorList>
    </citation>
    <scope>NUCLEOTIDE SEQUENCE</scope>
</reference>
<organism evidence="11 12">
    <name type="scientific">Strongylocentrotus purpuratus</name>
    <name type="common">Purple sea urchin</name>
    <dbReference type="NCBI Taxonomy" id="7668"/>
    <lineage>
        <taxon>Eukaryota</taxon>
        <taxon>Metazoa</taxon>
        <taxon>Echinodermata</taxon>
        <taxon>Eleutherozoa</taxon>
        <taxon>Echinozoa</taxon>
        <taxon>Echinoidea</taxon>
        <taxon>Euechinoidea</taxon>
        <taxon>Echinacea</taxon>
        <taxon>Camarodonta</taxon>
        <taxon>Echinidea</taxon>
        <taxon>Strongylocentrotidae</taxon>
        <taxon>Strongylocentrotus</taxon>
    </lineage>
</organism>
<keyword evidence="12" id="KW-1185">Reference proteome</keyword>
<dbReference type="GO" id="GO:0016020">
    <property type="term" value="C:membrane"/>
    <property type="evidence" value="ECO:0007669"/>
    <property type="project" value="UniProtKB-SubCell"/>
</dbReference>
<dbReference type="Gene3D" id="2.10.25.10">
    <property type="entry name" value="Laminin"/>
    <property type="match status" value="1"/>
</dbReference>
<dbReference type="EnsemblMetazoa" id="XM_030973455">
    <property type="protein sequence ID" value="XP_030829315"/>
    <property type="gene ID" value="LOC105438307"/>
</dbReference>
<dbReference type="SMART" id="SM00179">
    <property type="entry name" value="EGF_CA"/>
    <property type="match status" value="1"/>
</dbReference>
<evidence type="ECO:0000259" key="10">
    <source>
        <dbReference type="PROSITE" id="PS50026"/>
    </source>
</evidence>
<feature type="region of interest" description="Disordered" evidence="8">
    <location>
        <begin position="548"/>
        <end position="615"/>
    </location>
</feature>
<feature type="domain" description="EGF-like" evidence="10">
    <location>
        <begin position="505"/>
        <end position="541"/>
    </location>
</feature>
<dbReference type="SUPFAM" id="SSF49854">
    <property type="entry name" value="Spermadhesin, CUB domain"/>
    <property type="match status" value="1"/>
</dbReference>
<dbReference type="FunFam" id="2.10.25.10:FF:000309">
    <property type="entry name" value="Uncharacterized protein, isoform A"/>
    <property type="match status" value="1"/>
</dbReference>
<name>A0A7M7N2Z8_STRPU</name>
<dbReference type="GO" id="GO:0005509">
    <property type="term" value="F:calcium ion binding"/>
    <property type="evidence" value="ECO:0007669"/>
    <property type="project" value="InterPro"/>
</dbReference>
<dbReference type="Proteomes" id="UP000007110">
    <property type="component" value="Unassembled WGS sequence"/>
</dbReference>
<keyword evidence="9" id="KW-1133">Transmembrane helix</keyword>
<evidence type="ECO:0000313" key="12">
    <source>
        <dbReference type="Proteomes" id="UP000007110"/>
    </source>
</evidence>
<keyword evidence="5 7" id="KW-1015">Disulfide bond</keyword>
<dbReference type="OrthoDB" id="6040964at2759"/>
<dbReference type="InParanoid" id="A0A7M7N2Z8"/>
<keyword evidence="6" id="KW-0325">Glycoprotein</keyword>
<dbReference type="GeneID" id="105438307"/>
<feature type="compositionally biased region" description="Polar residues" evidence="8">
    <location>
        <begin position="599"/>
        <end position="615"/>
    </location>
</feature>
<dbReference type="InterPro" id="IPR035914">
    <property type="entry name" value="Sperma_CUB_dom_sf"/>
</dbReference>
<feature type="disulfide bond" evidence="7">
    <location>
        <begin position="531"/>
        <end position="540"/>
    </location>
</feature>
<dbReference type="OMA" id="NNECANS"/>
<feature type="transmembrane region" description="Helical" evidence="9">
    <location>
        <begin position="621"/>
        <end position="646"/>
    </location>
</feature>
<keyword evidence="3" id="KW-0677">Repeat</keyword>
<evidence type="ECO:0000256" key="4">
    <source>
        <dbReference type="ARBA" id="ARBA00023136"/>
    </source>
</evidence>
<feature type="region of interest" description="Disordered" evidence="8">
    <location>
        <begin position="787"/>
        <end position="815"/>
    </location>
</feature>
<evidence type="ECO:0000256" key="9">
    <source>
        <dbReference type="SAM" id="Phobius"/>
    </source>
</evidence>
<dbReference type="InterPro" id="IPR001881">
    <property type="entry name" value="EGF-like_Ca-bd_dom"/>
</dbReference>
<dbReference type="InterPro" id="IPR000152">
    <property type="entry name" value="EGF-type_Asp/Asn_hydroxyl_site"/>
</dbReference>
<proteinExistence type="predicted"/>
<comment type="subcellular location">
    <subcellularLocation>
        <location evidence="1">Membrane</location>
    </subcellularLocation>
</comment>
<dbReference type="KEGG" id="spu:105438307"/>
<dbReference type="PROSITE" id="PS01186">
    <property type="entry name" value="EGF_2"/>
    <property type="match status" value="1"/>
</dbReference>
<keyword evidence="9" id="KW-0812">Transmembrane</keyword>
<evidence type="ECO:0000256" key="6">
    <source>
        <dbReference type="ARBA" id="ARBA00023180"/>
    </source>
</evidence>
<dbReference type="PANTHER" id="PTHR12916">
    <property type="entry name" value="CYTOCHROME C OXIDASE POLYPEPTIDE VIC-2"/>
    <property type="match status" value="1"/>
</dbReference>
<evidence type="ECO:0000256" key="7">
    <source>
        <dbReference type="PROSITE-ProRule" id="PRU00076"/>
    </source>
</evidence>
<evidence type="ECO:0000256" key="2">
    <source>
        <dbReference type="ARBA" id="ARBA00022536"/>
    </source>
</evidence>
<feature type="region of interest" description="Disordered" evidence="8">
    <location>
        <begin position="828"/>
        <end position="850"/>
    </location>
</feature>
<dbReference type="Pfam" id="PF00008">
    <property type="entry name" value="EGF"/>
    <property type="match status" value="1"/>
</dbReference>
<dbReference type="PROSITE" id="PS00022">
    <property type="entry name" value="EGF_1"/>
    <property type="match status" value="1"/>
</dbReference>
<protein>
    <recommendedName>
        <fullName evidence="10">EGF-like domain-containing protein</fullName>
    </recommendedName>
</protein>
<dbReference type="PANTHER" id="PTHR12916:SF9">
    <property type="entry name" value="NEUROGENIC LOCUS NOTCH HOMOLOG PROTEIN 1-RELATED"/>
    <property type="match status" value="1"/>
</dbReference>
<reference evidence="11" key="2">
    <citation type="submission" date="2021-01" db="UniProtKB">
        <authorList>
            <consortium name="EnsemblMetazoa"/>
        </authorList>
    </citation>
    <scope>IDENTIFICATION</scope>
</reference>
<evidence type="ECO:0000313" key="11">
    <source>
        <dbReference type="EnsemblMetazoa" id="XP_030829315"/>
    </source>
</evidence>
<dbReference type="InterPro" id="IPR000742">
    <property type="entry name" value="EGF"/>
</dbReference>
<keyword evidence="2 7" id="KW-0245">EGF-like domain</keyword>
<dbReference type="AlphaFoldDB" id="A0A7M7N2Z8"/>
<feature type="compositionally biased region" description="Low complexity" evidence="8">
    <location>
        <begin position="548"/>
        <end position="579"/>
    </location>
</feature>
<evidence type="ECO:0000256" key="3">
    <source>
        <dbReference type="ARBA" id="ARBA00022737"/>
    </source>
</evidence>
<evidence type="ECO:0000256" key="1">
    <source>
        <dbReference type="ARBA" id="ARBA00004370"/>
    </source>
</evidence>
<evidence type="ECO:0000256" key="8">
    <source>
        <dbReference type="SAM" id="MobiDB-lite"/>
    </source>
</evidence>
<keyword evidence="4 9" id="KW-0472">Membrane</keyword>
<sequence length="850" mass="92504">MDASTGNNITLTPKNSQVSFMFNSSEPFCDSPPCTCDLPGLCDYTCDIYVTSPPGTVLIATFLALHIPEDDTMTVINLNTSEELVRISWISLVIDPIYLDSSQMKIKFDRCDGSSPYVYLEAEFSFTDQLQDSFVRSSGGAFALSDTYPSITIQSVDLSLLTDVAAELHWFITASSYTWIQVDILDMEPGEGGEVCIFDTSDTYGEWVCMRDSVLSTTWYSYDDEIKMSFYVNGNSQLGDGLTVKLSIVDHSTWNGRSLTIAACNPNVVVQEVETIRFVTPYFNQSLENVRYQCRMSFTNEDSSQITSLEYNHFDVPGEVSVFTVESGQFVTLADATDIKVDISPDSPIVSISPTHELEVDVTTGSYKGTGIGMMVQPFTGDITSRGLEPMSSFGVAIELDDTSYLQEFTTLGYPTLPEGDINIRWLFDKPITDTAIKVEFIDFDIGAAILFGHIAETAPPPWQFTGWTLPDDILTETQRLTLLLRSDNVCCKRGIHFNVTLIILNNECANSPCNNGGTCYDDLESFRCICPAGYIGDLCQNLITTDGSSPQTSPQSSTTVITTDGSSPQTSPQSSTTDITKITTPRASTPDKTDAPTRVSSTQETSTSNPAALSGTSNNVLTIALSTSLVIAFLLITFLVCVVVYRSGKQARVASSTNPECCSPNDLIPANNSAHRYQEGPPLPPDRPPAYETIPPLKEGGAHGGHYQELDSSAIGGGYYVELNEDKGHLPENGVPGDPHEYFTIVPPRPECSQVSPARNRTLIRSAIGGGDDVELNKDIGHLAGNGVPEDPPEYSTIVPPRPGGSQVSPARNRDSQYDYMEPISSIPMNGTTSLPSGVNPEQTTMFHK</sequence>
<dbReference type="RefSeq" id="XP_030829315.1">
    <property type="nucleotide sequence ID" value="XM_030973455.1"/>
</dbReference>
<dbReference type="CDD" id="cd00054">
    <property type="entry name" value="EGF_CA"/>
    <property type="match status" value="1"/>
</dbReference>
<dbReference type="PROSITE" id="PS50026">
    <property type="entry name" value="EGF_3"/>
    <property type="match status" value="1"/>
</dbReference>
<accession>A0A7M7N2Z8</accession>
<dbReference type="PROSITE" id="PS00010">
    <property type="entry name" value="ASX_HYDROXYL"/>
    <property type="match status" value="1"/>
</dbReference>
<evidence type="ECO:0000256" key="5">
    <source>
        <dbReference type="ARBA" id="ARBA00023157"/>
    </source>
</evidence>
<comment type="caution">
    <text evidence="7">Lacks conserved residue(s) required for the propagation of feature annotation.</text>
</comment>
<dbReference type="SMART" id="SM00181">
    <property type="entry name" value="EGF"/>
    <property type="match status" value="1"/>
</dbReference>
<dbReference type="SUPFAM" id="SSF57196">
    <property type="entry name" value="EGF/Laminin"/>
    <property type="match status" value="1"/>
</dbReference>